<organism evidence="1 2">
    <name type="scientific">Imbroritus primus</name>
    <dbReference type="NCBI Taxonomy" id="3058603"/>
    <lineage>
        <taxon>Bacteria</taxon>
        <taxon>Pseudomonadati</taxon>
        <taxon>Pseudomonadota</taxon>
        <taxon>Betaproteobacteria</taxon>
        <taxon>Burkholderiales</taxon>
        <taxon>Burkholderiaceae</taxon>
        <taxon>Imbroritus</taxon>
    </lineage>
</organism>
<protein>
    <submittedName>
        <fullName evidence="1">Response regulator transcription factor</fullName>
    </submittedName>
</protein>
<reference evidence="1" key="1">
    <citation type="submission" date="2019-05" db="EMBL/GenBank/DDBJ databases">
        <title>Revised genome assembly of Burkholderiaceae (previously Ralstonia) sp. PBA.</title>
        <authorList>
            <person name="Gan H.M."/>
        </authorList>
    </citation>
    <scope>NUCLEOTIDE SEQUENCE</scope>
    <source>
        <strain evidence="1">PBA</strain>
    </source>
</reference>
<evidence type="ECO:0000313" key="2">
    <source>
        <dbReference type="Proteomes" id="UP000004277"/>
    </source>
</evidence>
<name>A0ACD3STI5_9BURK</name>
<keyword evidence="2" id="KW-1185">Reference proteome</keyword>
<dbReference type="Proteomes" id="UP000004277">
    <property type="component" value="Unassembled WGS sequence"/>
</dbReference>
<accession>A0ACD3STI5</accession>
<sequence length="214" mass="23398">MLAEYLATEGFETDTLHDGEAGVKAALSGDYAAVVLDIMMPRLNGIDALRRIRQSSRIPVIMLTAKGDDIDRIVGLELGADDYVPKPCSPRELVARLRAILRRSGDAARQSRTTEPAALGPIRVYPEQRRAEWEGTPLELTSAEFNLLEMLVAGAGRVLTKAALCEGALGRPHTRYDRSVDVHMSNLRQKLAAFADGQAPIHTVRGVGYKMAFE</sequence>
<proteinExistence type="predicted"/>
<evidence type="ECO:0000313" key="1">
    <source>
        <dbReference type="EMBL" id="TMS59506.1"/>
    </source>
</evidence>
<dbReference type="EMBL" id="AKCV02000007">
    <property type="protein sequence ID" value="TMS59506.1"/>
    <property type="molecule type" value="Genomic_DNA"/>
</dbReference>
<gene>
    <name evidence="1" type="ORF">MW7_002225</name>
</gene>
<comment type="caution">
    <text evidence="1">The sequence shown here is derived from an EMBL/GenBank/DDBJ whole genome shotgun (WGS) entry which is preliminary data.</text>
</comment>